<dbReference type="Gene3D" id="3.90.1680.10">
    <property type="entry name" value="SOS response associated peptidase-like"/>
    <property type="match status" value="1"/>
</dbReference>
<keyword evidence="7" id="KW-0456">Lyase</keyword>
<keyword evidence="5" id="KW-0190">Covalent protein-DNA linkage</keyword>
<keyword evidence="3" id="KW-0227">DNA damage</keyword>
<evidence type="ECO:0000256" key="4">
    <source>
        <dbReference type="ARBA" id="ARBA00022801"/>
    </source>
</evidence>
<dbReference type="SUPFAM" id="SSF143081">
    <property type="entry name" value="BB1717-like"/>
    <property type="match status" value="1"/>
</dbReference>
<organism evidence="9 10">
    <name type="scientific">Chitiniphilus purpureus</name>
    <dbReference type="NCBI Taxonomy" id="2981137"/>
    <lineage>
        <taxon>Bacteria</taxon>
        <taxon>Pseudomonadati</taxon>
        <taxon>Pseudomonadota</taxon>
        <taxon>Betaproteobacteria</taxon>
        <taxon>Neisseriales</taxon>
        <taxon>Chitinibacteraceae</taxon>
        <taxon>Chitiniphilus</taxon>
    </lineage>
</organism>
<evidence type="ECO:0000256" key="3">
    <source>
        <dbReference type="ARBA" id="ARBA00022763"/>
    </source>
</evidence>
<evidence type="ECO:0000256" key="7">
    <source>
        <dbReference type="ARBA" id="ARBA00023239"/>
    </source>
</evidence>
<evidence type="ECO:0000256" key="8">
    <source>
        <dbReference type="RuleBase" id="RU364100"/>
    </source>
</evidence>
<evidence type="ECO:0000256" key="6">
    <source>
        <dbReference type="ARBA" id="ARBA00023125"/>
    </source>
</evidence>
<dbReference type="EC" id="3.4.-.-" evidence="8"/>
<keyword evidence="6" id="KW-0238">DNA-binding</keyword>
<evidence type="ECO:0000256" key="1">
    <source>
        <dbReference type="ARBA" id="ARBA00008136"/>
    </source>
</evidence>
<comment type="similarity">
    <text evidence="1 8">Belongs to the SOS response-associated peptidase family.</text>
</comment>
<name>A0ABY6DKG6_9NEIS</name>
<evidence type="ECO:0000256" key="5">
    <source>
        <dbReference type="ARBA" id="ARBA00023124"/>
    </source>
</evidence>
<keyword evidence="10" id="KW-1185">Reference proteome</keyword>
<gene>
    <name evidence="9" type="ORF">N8I74_16285</name>
</gene>
<dbReference type="RefSeq" id="WP_263124181.1">
    <property type="nucleotide sequence ID" value="NZ_CP106753.1"/>
</dbReference>
<dbReference type="EMBL" id="CP106753">
    <property type="protein sequence ID" value="UXY14857.1"/>
    <property type="molecule type" value="Genomic_DNA"/>
</dbReference>
<keyword evidence="4 8" id="KW-0378">Hydrolase</keyword>
<proteinExistence type="inferred from homology"/>
<sequence length="216" mass="24749">MCVNFLPVTPATLQGHFQVPSPDPAWQEEAWQDYLAPIVVGDGGQRQCVLASYGMVPRRRIPEGVRKYSTMNARSETLGERRAYRSAWRVGQYCLVPMYGFFEPCYVSGKAERWRIGLQDDAPFAVAGLWRSWDEPDGSLSYSFTQLTINADQHPLMRRFHKPDDEKRSLVIVPEQDYDTWLGCRNAELARAFLTPFPAERMQARPQPLPARKPRA</sequence>
<dbReference type="Proteomes" id="UP001061302">
    <property type="component" value="Chromosome"/>
</dbReference>
<keyword evidence="2 8" id="KW-0645">Protease</keyword>
<evidence type="ECO:0000313" key="10">
    <source>
        <dbReference type="Proteomes" id="UP001061302"/>
    </source>
</evidence>
<dbReference type="Pfam" id="PF02586">
    <property type="entry name" value="SRAP"/>
    <property type="match status" value="1"/>
</dbReference>
<dbReference type="InterPro" id="IPR003738">
    <property type="entry name" value="SRAP"/>
</dbReference>
<protein>
    <recommendedName>
        <fullName evidence="8">Abasic site processing protein</fullName>
        <ecNumber evidence="8">3.4.-.-</ecNumber>
    </recommendedName>
</protein>
<dbReference type="PANTHER" id="PTHR13604">
    <property type="entry name" value="DC12-RELATED"/>
    <property type="match status" value="1"/>
</dbReference>
<evidence type="ECO:0000256" key="2">
    <source>
        <dbReference type="ARBA" id="ARBA00022670"/>
    </source>
</evidence>
<accession>A0ABY6DKG6</accession>
<dbReference type="PANTHER" id="PTHR13604:SF0">
    <property type="entry name" value="ABASIC SITE PROCESSING PROTEIN HMCES"/>
    <property type="match status" value="1"/>
</dbReference>
<evidence type="ECO:0000313" key="9">
    <source>
        <dbReference type="EMBL" id="UXY14857.1"/>
    </source>
</evidence>
<dbReference type="InterPro" id="IPR036590">
    <property type="entry name" value="SRAP-like"/>
</dbReference>
<reference evidence="9" key="1">
    <citation type="submission" date="2022-10" db="EMBL/GenBank/DDBJ databases">
        <title>Chitiniphilus purpureus sp. nov., a novel chitin-degrading bacterium isolated from crawfish pond sediment.</title>
        <authorList>
            <person name="Li K."/>
        </authorList>
    </citation>
    <scope>NUCLEOTIDE SEQUENCE</scope>
    <source>
        <strain evidence="9">CD1</strain>
    </source>
</reference>